<dbReference type="EMBL" id="BAEM01000063">
    <property type="protein sequence ID" value="GAC12546.1"/>
    <property type="molecule type" value="Genomic_DNA"/>
</dbReference>
<dbReference type="GO" id="GO:0009097">
    <property type="term" value="P:isoleucine biosynthetic process"/>
    <property type="evidence" value="ECO:0007669"/>
    <property type="project" value="TreeGrafter"/>
</dbReference>
<dbReference type="PANTHER" id="PTHR18968">
    <property type="entry name" value="THIAMINE PYROPHOSPHATE ENZYMES"/>
    <property type="match status" value="1"/>
</dbReference>
<evidence type="ECO:0000313" key="8">
    <source>
        <dbReference type="Proteomes" id="UP000006320"/>
    </source>
</evidence>
<dbReference type="GO" id="GO:0030976">
    <property type="term" value="F:thiamine pyrophosphate binding"/>
    <property type="evidence" value="ECO:0007669"/>
    <property type="project" value="InterPro"/>
</dbReference>
<dbReference type="GO" id="GO:0005948">
    <property type="term" value="C:acetolactate synthase complex"/>
    <property type="evidence" value="ECO:0007669"/>
    <property type="project" value="TreeGrafter"/>
</dbReference>
<feature type="domain" description="Thiamine pyrophosphate enzyme central" evidence="4">
    <location>
        <begin position="220"/>
        <end position="352"/>
    </location>
</feature>
<dbReference type="PANTHER" id="PTHR18968:SF9">
    <property type="entry name" value="3D-(3,5_4)-TRIHYDROXYCYCLOHEXANE-1,2-DIONE HYDROLASE"/>
    <property type="match status" value="1"/>
</dbReference>
<feature type="domain" description="Thiamine pyrophosphate enzyme TPP-binding" evidence="5">
    <location>
        <begin position="420"/>
        <end position="569"/>
    </location>
</feature>
<dbReference type="CDD" id="cd02003">
    <property type="entry name" value="TPP_IolD"/>
    <property type="match status" value="1"/>
</dbReference>
<dbReference type="GO" id="GO:0000287">
    <property type="term" value="F:magnesium ion binding"/>
    <property type="evidence" value="ECO:0007669"/>
    <property type="project" value="InterPro"/>
</dbReference>
<name>A0AAV3V6Y2_9ALTE</name>
<dbReference type="Gene3D" id="3.40.50.1220">
    <property type="entry name" value="TPP-binding domain"/>
    <property type="match status" value="1"/>
</dbReference>
<dbReference type="EC" id="3.7.1.-" evidence="7"/>
<evidence type="ECO:0000256" key="2">
    <source>
        <dbReference type="ARBA" id="ARBA00023052"/>
    </source>
</evidence>
<dbReference type="InterPro" id="IPR045229">
    <property type="entry name" value="TPP_enz"/>
</dbReference>
<dbReference type="RefSeq" id="WP_007992210.1">
    <property type="nucleotide sequence ID" value="NZ_BAEM01000063.1"/>
</dbReference>
<evidence type="ECO:0000256" key="1">
    <source>
        <dbReference type="ARBA" id="ARBA00007812"/>
    </source>
</evidence>
<evidence type="ECO:0000256" key="3">
    <source>
        <dbReference type="RuleBase" id="RU362132"/>
    </source>
</evidence>
<dbReference type="InterPro" id="IPR000399">
    <property type="entry name" value="TPP-bd_CS"/>
</dbReference>
<gene>
    <name evidence="7" type="primary">iolD</name>
    <name evidence="7" type="ORF">GCHA_4629</name>
</gene>
<dbReference type="InterPro" id="IPR012000">
    <property type="entry name" value="Thiamin_PyroP_enz_cen_dom"/>
</dbReference>
<organism evidence="7 8">
    <name type="scientific">Paraglaciecola chathamensis S18K6</name>
    <dbReference type="NCBI Taxonomy" id="1127672"/>
    <lineage>
        <taxon>Bacteria</taxon>
        <taxon>Pseudomonadati</taxon>
        <taxon>Pseudomonadota</taxon>
        <taxon>Gammaproteobacteria</taxon>
        <taxon>Alteromonadales</taxon>
        <taxon>Alteromonadaceae</taxon>
        <taxon>Paraglaciecola</taxon>
    </lineage>
</organism>
<dbReference type="Pfam" id="PF00205">
    <property type="entry name" value="TPP_enzyme_M"/>
    <property type="match status" value="1"/>
</dbReference>
<reference evidence="7 8" key="1">
    <citation type="journal article" date="2017" name="Antonie Van Leeuwenhoek">
        <title>Rhizobium rhizosphaerae sp. nov., a novel species isolated from rice rhizosphere.</title>
        <authorList>
            <person name="Zhao J.J."/>
            <person name="Zhang J."/>
            <person name="Zhang R.J."/>
            <person name="Zhang C.W."/>
            <person name="Yin H.Q."/>
            <person name="Zhang X.X."/>
        </authorList>
    </citation>
    <scope>NUCLEOTIDE SEQUENCE [LARGE SCALE GENOMIC DNA]</scope>
    <source>
        <strain evidence="7 8">S18K6</strain>
    </source>
</reference>
<evidence type="ECO:0000259" key="6">
    <source>
        <dbReference type="Pfam" id="PF02776"/>
    </source>
</evidence>
<comment type="similarity">
    <text evidence="1 3">Belongs to the TPP enzyme family.</text>
</comment>
<dbReference type="CDD" id="cd07035">
    <property type="entry name" value="TPP_PYR_POX_like"/>
    <property type="match status" value="1"/>
</dbReference>
<feature type="domain" description="Thiamine pyrophosphate enzyme N-terminal TPP-binding" evidence="6">
    <location>
        <begin position="45"/>
        <end position="126"/>
    </location>
</feature>
<dbReference type="GO" id="GO:0050660">
    <property type="term" value="F:flavin adenine dinucleotide binding"/>
    <property type="evidence" value="ECO:0007669"/>
    <property type="project" value="TreeGrafter"/>
</dbReference>
<comment type="caution">
    <text evidence="7">The sequence shown here is derived from an EMBL/GenBank/DDBJ whole genome shotgun (WGS) entry which is preliminary data.</text>
</comment>
<dbReference type="GO" id="GO:0016823">
    <property type="term" value="F:hydrolase activity, acting on acid carbon-carbon bonds, in ketonic substances"/>
    <property type="evidence" value="ECO:0007669"/>
    <property type="project" value="InterPro"/>
</dbReference>
<dbReference type="Pfam" id="PF02776">
    <property type="entry name" value="TPP_enzyme_N"/>
    <property type="match status" value="1"/>
</dbReference>
<dbReference type="Proteomes" id="UP000006320">
    <property type="component" value="Unassembled WGS sequence"/>
</dbReference>
<evidence type="ECO:0000313" key="7">
    <source>
        <dbReference type="EMBL" id="GAC12546.1"/>
    </source>
</evidence>
<dbReference type="InterPro" id="IPR030817">
    <property type="entry name" value="Myo_inos_IolD"/>
</dbReference>
<accession>A0AAV3V6Y2</accession>
<dbReference type="InterPro" id="IPR029061">
    <property type="entry name" value="THDP-binding"/>
</dbReference>
<dbReference type="SUPFAM" id="SSF52467">
    <property type="entry name" value="DHS-like NAD/FAD-binding domain"/>
    <property type="match status" value="1"/>
</dbReference>
<dbReference type="NCBIfam" id="TIGR04377">
    <property type="entry name" value="myo_inos_iolD"/>
    <property type="match status" value="1"/>
</dbReference>
<dbReference type="InterPro" id="IPR012001">
    <property type="entry name" value="Thiamin_PyroP_enz_TPP-bd_dom"/>
</dbReference>
<dbReference type="InterPro" id="IPR011766">
    <property type="entry name" value="TPP_enzyme_TPP-bd"/>
</dbReference>
<protein>
    <submittedName>
        <fullName evidence="7">3D-(3,5/4)-trihydroxycyclohexane-1,2-dione hydrolase</fullName>
        <ecNumber evidence="7">3.7.1.-</ecNumber>
    </submittedName>
</protein>
<dbReference type="Pfam" id="PF02775">
    <property type="entry name" value="TPP_enzyme_C"/>
    <property type="match status" value="1"/>
</dbReference>
<dbReference type="Gene3D" id="3.40.50.970">
    <property type="match status" value="2"/>
</dbReference>
<keyword evidence="7" id="KW-0378">Hydrolase</keyword>
<sequence length="617" mass="67384">MSNTVRLTMAQAVVKYMMAQKVELEGEIMPMFAGVWAIFGHGNVAGLGEALYQVKDELSTYRAHNEQAMAHSAIAYAKTLNRQQMMACTASAGPGSTNMVTAAAVAHVNRIPVLFLPGDTFATRMPDPVLQQLETYHDHTMTTNDCFKPVSRFFDRITRPEQLLTSLPQAMRVLTDPVECGPVTLSLPQDIQTMAYDYPEHFFAGKVHRLRRQLADEVELKEAIELIKASKKPLLIAGGGIHYSDALHALDSLVTQCSIPVGETQAGKGALPWDHSQNMGSIGVTGAASTNQLAADADLIIAVGTRLGDFTSGSRTMINPRAKLLSINVASFDSIKHYAKPLVADAKLTLNWLKSRLSDWESSNNWQQQSQLAKSAWDSYVDNATANKNMLPLTDPEAVGAVNRAAGEEDIVVCAAGGLPGELQKLWRTRFSRGYHMEYGFSCMGYEIAGGLGAKMAKPNSEVFVMVGDGSYLMLNSEIATSVMLGFKIVVVVLDNRGYGCIHRLQEFCGGPGFNNLLDDCLTVEEGAPKVDFAAHAKSLGANSEKVRSINELEAALTRAKESPISYVITLDTDPLKVSEEGGFWWDVAVPEVSPREEVRDARNFYEAQKIKQLKNL</sequence>
<proteinExistence type="inferred from homology"/>
<evidence type="ECO:0000259" key="5">
    <source>
        <dbReference type="Pfam" id="PF02775"/>
    </source>
</evidence>
<dbReference type="InterPro" id="IPR029035">
    <property type="entry name" value="DHS-like_NAD/FAD-binding_dom"/>
</dbReference>
<dbReference type="GO" id="GO:0009099">
    <property type="term" value="P:L-valine biosynthetic process"/>
    <property type="evidence" value="ECO:0007669"/>
    <property type="project" value="TreeGrafter"/>
</dbReference>
<dbReference type="GO" id="GO:0003984">
    <property type="term" value="F:acetolactate synthase activity"/>
    <property type="evidence" value="ECO:0007669"/>
    <property type="project" value="TreeGrafter"/>
</dbReference>
<dbReference type="AlphaFoldDB" id="A0AAV3V6Y2"/>
<dbReference type="SUPFAM" id="SSF52518">
    <property type="entry name" value="Thiamin diphosphate-binding fold (THDP-binding)"/>
    <property type="match status" value="2"/>
</dbReference>
<dbReference type="PROSITE" id="PS00187">
    <property type="entry name" value="TPP_ENZYMES"/>
    <property type="match status" value="1"/>
</dbReference>
<dbReference type="GO" id="GO:0019310">
    <property type="term" value="P:inositol catabolic process"/>
    <property type="evidence" value="ECO:0007669"/>
    <property type="project" value="InterPro"/>
</dbReference>
<evidence type="ECO:0000259" key="4">
    <source>
        <dbReference type="Pfam" id="PF00205"/>
    </source>
</evidence>
<keyword evidence="2 3" id="KW-0786">Thiamine pyrophosphate</keyword>